<evidence type="ECO:0000313" key="2">
    <source>
        <dbReference type="Proteomes" id="UP000515160"/>
    </source>
</evidence>
<organism evidence="2 3">
    <name type="scientific">Drosophila albomicans</name>
    <name type="common">Fruit fly</name>
    <dbReference type="NCBI Taxonomy" id="7291"/>
    <lineage>
        <taxon>Eukaryota</taxon>
        <taxon>Metazoa</taxon>
        <taxon>Ecdysozoa</taxon>
        <taxon>Arthropoda</taxon>
        <taxon>Hexapoda</taxon>
        <taxon>Insecta</taxon>
        <taxon>Pterygota</taxon>
        <taxon>Neoptera</taxon>
        <taxon>Endopterygota</taxon>
        <taxon>Diptera</taxon>
        <taxon>Brachycera</taxon>
        <taxon>Muscomorpha</taxon>
        <taxon>Ephydroidea</taxon>
        <taxon>Drosophilidae</taxon>
        <taxon>Drosophila</taxon>
    </lineage>
</organism>
<sequence length="85" mass="10057">MLPLNKATDMAKITPQRQQQQQQQQQKQHEQQQQALHFIDFIDNPTKRKKHPNNINIYPSIYIFVCTRNYLPKYPTSTTTTISSI</sequence>
<reference evidence="3" key="1">
    <citation type="submission" date="2025-08" db="UniProtKB">
        <authorList>
            <consortium name="RefSeq"/>
        </authorList>
    </citation>
    <scope>IDENTIFICATION</scope>
    <source>
        <strain evidence="3">15112-1751.03</strain>
        <tissue evidence="3">Whole Adult</tissue>
    </source>
</reference>
<dbReference type="GeneID" id="127565772"/>
<feature type="region of interest" description="Disordered" evidence="1">
    <location>
        <begin position="1"/>
        <end position="35"/>
    </location>
</feature>
<dbReference type="RefSeq" id="XP_051862096.1">
    <property type="nucleotide sequence ID" value="XM_052006136.1"/>
</dbReference>
<name>A0A9C6SYQ4_DROAB</name>
<evidence type="ECO:0000256" key="1">
    <source>
        <dbReference type="SAM" id="MobiDB-lite"/>
    </source>
</evidence>
<dbReference type="Proteomes" id="UP000515160">
    <property type="component" value="Chromosome 3"/>
</dbReference>
<accession>A0A9C6SYQ4</accession>
<evidence type="ECO:0000313" key="3">
    <source>
        <dbReference type="RefSeq" id="XP_051862096.1"/>
    </source>
</evidence>
<proteinExistence type="predicted"/>
<feature type="compositionally biased region" description="Low complexity" evidence="1">
    <location>
        <begin position="16"/>
        <end position="34"/>
    </location>
</feature>
<protein>
    <submittedName>
        <fullName evidence="3">Uncharacterized protein LOC127565772</fullName>
    </submittedName>
</protein>
<gene>
    <name evidence="3" type="primary">LOC127565772</name>
</gene>
<dbReference type="AlphaFoldDB" id="A0A9C6SYQ4"/>
<keyword evidence="2" id="KW-1185">Reference proteome</keyword>